<dbReference type="Proteomes" id="UP000635885">
    <property type="component" value="Unassembled WGS sequence"/>
</dbReference>
<accession>A0ABQ1N2Z8</accession>
<keyword evidence="2" id="KW-1185">Reference proteome</keyword>
<dbReference type="EMBL" id="BMFD01000016">
    <property type="protein sequence ID" value="GGC51636.1"/>
    <property type="molecule type" value="Genomic_DNA"/>
</dbReference>
<sequence>MGADKKRISVDLSNQRHQCANRPEMTLIEQISMGDKNQIDFQIFQSATADELLKLLDMLFFP</sequence>
<proteinExistence type="predicted"/>
<reference evidence="2" key="1">
    <citation type="journal article" date="2019" name="Int. J. Syst. Evol. Microbiol.">
        <title>The Global Catalogue of Microorganisms (GCM) 10K type strain sequencing project: providing services to taxonomists for standard genome sequencing and annotation.</title>
        <authorList>
            <consortium name="The Broad Institute Genomics Platform"/>
            <consortium name="The Broad Institute Genome Sequencing Center for Infectious Disease"/>
            <person name="Wu L."/>
            <person name="Ma J."/>
        </authorList>
    </citation>
    <scope>NUCLEOTIDE SEQUENCE [LARGE SCALE GENOMIC DNA]</scope>
    <source>
        <strain evidence="2">CGMCC 1.12479</strain>
    </source>
</reference>
<gene>
    <name evidence="1" type="ORF">GCM10010993_32670</name>
</gene>
<evidence type="ECO:0000313" key="2">
    <source>
        <dbReference type="Proteomes" id="UP000635885"/>
    </source>
</evidence>
<comment type="caution">
    <text evidence="1">The sequence shown here is derived from an EMBL/GenBank/DDBJ whole genome shotgun (WGS) entry which is preliminary data.</text>
</comment>
<protein>
    <submittedName>
        <fullName evidence="1">Uncharacterized protein</fullName>
    </submittedName>
</protein>
<organism evidence="1 2">
    <name type="scientific">Belliella aquatica</name>
    <dbReference type="NCBI Taxonomy" id="1323734"/>
    <lineage>
        <taxon>Bacteria</taxon>
        <taxon>Pseudomonadati</taxon>
        <taxon>Bacteroidota</taxon>
        <taxon>Cytophagia</taxon>
        <taxon>Cytophagales</taxon>
        <taxon>Cyclobacteriaceae</taxon>
        <taxon>Belliella</taxon>
    </lineage>
</organism>
<evidence type="ECO:0000313" key="1">
    <source>
        <dbReference type="EMBL" id="GGC51636.1"/>
    </source>
</evidence>
<name>A0ABQ1N2Z8_9BACT</name>